<evidence type="ECO:0000259" key="3">
    <source>
        <dbReference type="PROSITE" id="PS50404"/>
    </source>
</evidence>
<dbReference type="Pfam" id="PF00043">
    <property type="entry name" value="GST_C"/>
    <property type="match status" value="1"/>
</dbReference>
<feature type="domain" description="GST N-terminal" evidence="3">
    <location>
        <begin position="1"/>
        <end position="84"/>
    </location>
</feature>
<evidence type="ECO:0000313" key="6">
    <source>
        <dbReference type="Proteomes" id="UP000283469"/>
    </source>
</evidence>
<dbReference type="Gene3D" id="3.40.30.10">
    <property type="entry name" value="Glutaredoxin"/>
    <property type="match status" value="1"/>
</dbReference>
<dbReference type="Pfam" id="PF13409">
    <property type="entry name" value="GST_N_2"/>
    <property type="match status" value="1"/>
</dbReference>
<dbReference type="PANTHER" id="PTHR44051:SF8">
    <property type="entry name" value="GLUTATHIONE S-TRANSFERASE GSTA"/>
    <property type="match status" value="1"/>
</dbReference>
<dbReference type="InterPro" id="IPR004046">
    <property type="entry name" value="GST_C"/>
</dbReference>
<dbReference type="InterPro" id="IPR036282">
    <property type="entry name" value="Glutathione-S-Trfase_C_sf"/>
</dbReference>
<organism evidence="5 6">
    <name type="scientific">Sphingobium terrigena</name>
    <dbReference type="NCBI Taxonomy" id="2304063"/>
    <lineage>
        <taxon>Bacteria</taxon>
        <taxon>Pseudomonadati</taxon>
        <taxon>Pseudomonadota</taxon>
        <taxon>Alphaproteobacteria</taxon>
        <taxon>Sphingomonadales</taxon>
        <taxon>Sphingomonadaceae</taxon>
        <taxon>Sphingobium</taxon>
    </lineage>
</organism>
<dbReference type="InterPro" id="IPR036249">
    <property type="entry name" value="Thioredoxin-like_sf"/>
</dbReference>
<dbReference type="InterPro" id="IPR004045">
    <property type="entry name" value="Glutathione_S-Trfase_N"/>
</dbReference>
<name>A0A418YXR8_9SPHN</name>
<evidence type="ECO:0000256" key="2">
    <source>
        <dbReference type="ARBA" id="ARBA00022679"/>
    </source>
</evidence>
<dbReference type="GO" id="GO:0016740">
    <property type="term" value="F:transferase activity"/>
    <property type="evidence" value="ECO:0007669"/>
    <property type="project" value="UniProtKB-KW"/>
</dbReference>
<dbReference type="SFLD" id="SFLDG01150">
    <property type="entry name" value="Main.1:_Beta-like"/>
    <property type="match status" value="1"/>
</dbReference>
<dbReference type="SFLD" id="SFLDG00358">
    <property type="entry name" value="Main_(cytGST)"/>
    <property type="match status" value="1"/>
</dbReference>
<sequence>MIKLYGCGSPNVRKVVIMLEELGLDYETSFVGVMNGAQFQPSFLALNPLGRVPVLVDPDGPAGEPIFESGAILIYLAEAYGRQDLLPAAGRERYAVMKWLMLQMANIGPIFGQHNHFIITPEHASSYAGRRYREQATRLYRFLDQRLAEVPWLAGGDYSIADIATYPWALYVERHGLKWDDLPNLRTWRDRIEARPALGPVDATMQRFVADDMKDVSNATPESFNRFFWREGDEGPEVDLTPMIAEHIKSR</sequence>
<comment type="similarity">
    <text evidence="1">Belongs to the GST superfamily.</text>
</comment>
<dbReference type="Proteomes" id="UP000283469">
    <property type="component" value="Unassembled WGS sequence"/>
</dbReference>
<keyword evidence="2 5" id="KW-0808">Transferase</keyword>
<evidence type="ECO:0000256" key="1">
    <source>
        <dbReference type="ARBA" id="ARBA00007409"/>
    </source>
</evidence>
<dbReference type="SFLD" id="SFLDG01151">
    <property type="entry name" value="Main.2:_Nu-like"/>
    <property type="match status" value="1"/>
</dbReference>
<gene>
    <name evidence="5" type="ORF">D0Z70_03525</name>
</gene>
<accession>A0A418YXR8</accession>
<dbReference type="Gene3D" id="1.20.1050.10">
    <property type="match status" value="1"/>
</dbReference>
<dbReference type="EMBL" id="QVRA01000002">
    <property type="protein sequence ID" value="RJG57398.1"/>
    <property type="molecule type" value="Genomic_DNA"/>
</dbReference>
<evidence type="ECO:0000313" key="5">
    <source>
        <dbReference type="EMBL" id="RJG57398.1"/>
    </source>
</evidence>
<dbReference type="PROSITE" id="PS50405">
    <property type="entry name" value="GST_CTER"/>
    <property type="match status" value="1"/>
</dbReference>
<dbReference type="PROSITE" id="PS50404">
    <property type="entry name" value="GST_NTER"/>
    <property type="match status" value="1"/>
</dbReference>
<comment type="caution">
    <text evidence="5">The sequence shown here is derived from an EMBL/GenBank/DDBJ whole genome shotgun (WGS) entry which is preliminary data.</text>
</comment>
<dbReference type="InterPro" id="IPR040079">
    <property type="entry name" value="Glutathione_S-Trfase"/>
</dbReference>
<dbReference type="InterPro" id="IPR010987">
    <property type="entry name" value="Glutathione-S-Trfase_C-like"/>
</dbReference>
<dbReference type="CDD" id="cd03048">
    <property type="entry name" value="GST_N_Ure2p_like"/>
    <property type="match status" value="1"/>
</dbReference>
<dbReference type="OrthoDB" id="9803562at2"/>
<reference evidence="5 6" key="1">
    <citation type="submission" date="2018-08" db="EMBL/GenBank/DDBJ databases">
        <title>Sphingobium sp. EO9.</title>
        <authorList>
            <person name="Park Y."/>
            <person name="Kim K.H."/>
            <person name="Jeon C.O."/>
        </authorList>
    </citation>
    <scope>NUCLEOTIDE SEQUENCE [LARGE SCALE GENOMIC DNA]</scope>
    <source>
        <strain evidence="5 6">EO9</strain>
    </source>
</reference>
<evidence type="ECO:0000259" key="4">
    <source>
        <dbReference type="PROSITE" id="PS50405"/>
    </source>
</evidence>
<dbReference type="PANTHER" id="PTHR44051">
    <property type="entry name" value="GLUTATHIONE S-TRANSFERASE-RELATED"/>
    <property type="match status" value="1"/>
</dbReference>
<feature type="domain" description="GST C-terminal" evidence="4">
    <location>
        <begin position="89"/>
        <end position="222"/>
    </location>
</feature>
<protein>
    <submittedName>
        <fullName evidence="5">Glutathione S-transferase family protein</fullName>
    </submittedName>
</protein>
<dbReference type="SUPFAM" id="SSF47616">
    <property type="entry name" value="GST C-terminal domain-like"/>
    <property type="match status" value="1"/>
</dbReference>
<dbReference type="SUPFAM" id="SSF52833">
    <property type="entry name" value="Thioredoxin-like"/>
    <property type="match status" value="1"/>
</dbReference>
<dbReference type="AlphaFoldDB" id="A0A418YXR8"/>
<dbReference type="SFLD" id="SFLDS00019">
    <property type="entry name" value="Glutathione_Transferase_(cytos"/>
    <property type="match status" value="1"/>
</dbReference>
<keyword evidence="6" id="KW-1185">Reference proteome</keyword>
<proteinExistence type="inferred from homology"/>
<dbReference type="FunFam" id="3.40.30.10:FF:000039">
    <property type="entry name" value="Glutathione S-transferase domain"/>
    <property type="match status" value="1"/>
</dbReference>